<evidence type="ECO:0000313" key="3">
    <source>
        <dbReference type="Proteomes" id="UP000060787"/>
    </source>
</evidence>
<reference evidence="2 3" key="1">
    <citation type="journal article" date="2015" name="BMC Genomics">
        <title>Comparative genomics and metabolic profiling of the genus Lysobacter.</title>
        <authorList>
            <person name="de Bruijn I."/>
            <person name="Cheng X."/>
            <person name="de Jager V."/>
            <person name="Exposito R.G."/>
            <person name="Watrous J."/>
            <person name="Patel N."/>
            <person name="Postma J."/>
            <person name="Dorrestein P.C."/>
            <person name="Kobayashi D."/>
            <person name="Raaijmakers J.M."/>
        </authorList>
    </citation>
    <scope>NUCLEOTIDE SEQUENCE [LARGE SCALE GENOMIC DNA]</scope>
    <source>
        <strain evidence="2 3">76</strain>
    </source>
</reference>
<dbReference type="CDD" id="cd01038">
    <property type="entry name" value="Endonuclease_DUF559"/>
    <property type="match status" value="1"/>
</dbReference>
<dbReference type="KEGG" id="lab:LA76x_0172"/>
<accession>A0A0S2F482</accession>
<dbReference type="STRING" id="84531.LA76x_0172"/>
<dbReference type="PATRIC" id="fig|84531.8.peg.176"/>
<dbReference type="Gene3D" id="3.40.960.10">
    <property type="entry name" value="VSR Endonuclease"/>
    <property type="match status" value="1"/>
</dbReference>
<dbReference type="SUPFAM" id="SSF52980">
    <property type="entry name" value="Restriction endonuclease-like"/>
    <property type="match status" value="1"/>
</dbReference>
<dbReference type="InterPro" id="IPR011335">
    <property type="entry name" value="Restrct_endonuc-II-like"/>
</dbReference>
<name>A0A0S2F482_LYSAN</name>
<sequence length="125" mass="14335">MHSYEPRLKTPARRLRSGASAAEQRLWWRLRRKQMSGVRLYRQKPLLRDIVDFYAPAARSIVGVDGAQHMTDSGLAADARRTAELETLGLKVIRFDNLQVLKETVAVMEQIHRVVSERLPGVRRS</sequence>
<proteinExistence type="predicted"/>
<dbReference type="PANTHER" id="PTHR38590:SF1">
    <property type="entry name" value="BLL0828 PROTEIN"/>
    <property type="match status" value="1"/>
</dbReference>
<dbReference type="Pfam" id="PF04480">
    <property type="entry name" value="DUF559"/>
    <property type="match status" value="1"/>
</dbReference>
<dbReference type="AlphaFoldDB" id="A0A0S2F482"/>
<dbReference type="InterPro" id="IPR047216">
    <property type="entry name" value="Endonuclease_DUF559_bact"/>
</dbReference>
<feature type="domain" description="DUF559" evidence="1">
    <location>
        <begin position="8"/>
        <end position="115"/>
    </location>
</feature>
<evidence type="ECO:0000313" key="2">
    <source>
        <dbReference type="EMBL" id="ALN78334.1"/>
    </source>
</evidence>
<dbReference type="InterPro" id="IPR007569">
    <property type="entry name" value="DUF559"/>
</dbReference>
<dbReference type="EMBL" id="CP011129">
    <property type="protein sequence ID" value="ALN78334.1"/>
    <property type="molecule type" value="Genomic_DNA"/>
</dbReference>
<dbReference type="PANTHER" id="PTHR38590">
    <property type="entry name" value="BLL0828 PROTEIN"/>
    <property type="match status" value="1"/>
</dbReference>
<protein>
    <recommendedName>
        <fullName evidence="1">DUF559 domain-containing protein</fullName>
    </recommendedName>
</protein>
<organism evidence="2 3">
    <name type="scientific">Lysobacter antibioticus</name>
    <dbReference type="NCBI Taxonomy" id="84531"/>
    <lineage>
        <taxon>Bacteria</taxon>
        <taxon>Pseudomonadati</taxon>
        <taxon>Pseudomonadota</taxon>
        <taxon>Gammaproteobacteria</taxon>
        <taxon>Lysobacterales</taxon>
        <taxon>Lysobacteraceae</taxon>
        <taxon>Lysobacter</taxon>
    </lineage>
</organism>
<dbReference type="Proteomes" id="UP000060787">
    <property type="component" value="Chromosome"/>
</dbReference>
<keyword evidence="3" id="KW-1185">Reference proteome</keyword>
<gene>
    <name evidence="2" type="ORF">LA76x_0172</name>
</gene>
<dbReference type="RefSeq" id="WP_057916165.1">
    <property type="nucleotide sequence ID" value="NZ_CP011129.1"/>
</dbReference>
<evidence type="ECO:0000259" key="1">
    <source>
        <dbReference type="Pfam" id="PF04480"/>
    </source>
</evidence>